<evidence type="ECO:0000313" key="2">
    <source>
        <dbReference type="EMBL" id="KIM42633.1"/>
    </source>
</evidence>
<dbReference type="PANTHER" id="PTHR46814">
    <property type="entry name" value="EGALITARIAN, ISOFORM B"/>
    <property type="match status" value="1"/>
</dbReference>
<dbReference type="EMBL" id="KN831777">
    <property type="protein sequence ID" value="KIM42633.1"/>
    <property type="molecule type" value="Genomic_DNA"/>
</dbReference>
<accession>A0A0C2XYE7</accession>
<gene>
    <name evidence="2" type="ORF">M413DRAFT_26660</name>
</gene>
<dbReference type="InterPro" id="IPR036397">
    <property type="entry name" value="RNaseH_sf"/>
</dbReference>
<dbReference type="HOGENOM" id="CLU_1147313_0_0_1"/>
<protein>
    <recommendedName>
        <fullName evidence="1">3'-5' exonuclease domain-containing protein</fullName>
    </recommendedName>
</protein>
<dbReference type="InterPro" id="IPR012337">
    <property type="entry name" value="RNaseH-like_sf"/>
</dbReference>
<reference evidence="2 3" key="1">
    <citation type="submission" date="2014-04" db="EMBL/GenBank/DDBJ databases">
        <authorList>
            <consortium name="DOE Joint Genome Institute"/>
            <person name="Kuo A."/>
            <person name="Gay G."/>
            <person name="Dore J."/>
            <person name="Kohler A."/>
            <person name="Nagy L.G."/>
            <person name="Floudas D."/>
            <person name="Copeland A."/>
            <person name="Barry K.W."/>
            <person name="Cichocki N."/>
            <person name="Veneault-Fourrey C."/>
            <person name="LaButti K."/>
            <person name="Lindquist E.A."/>
            <person name="Lipzen A."/>
            <person name="Lundell T."/>
            <person name="Morin E."/>
            <person name="Murat C."/>
            <person name="Sun H."/>
            <person name="Tunlid A."/>
            <person name="Henrissat B."/>
            <person name="Grigoriev I.V."/>
            <person name="Hibbett D.S."/>
            <person name="Martin F."/>
            <person name="Nordberg H.P."/>
            <person name="Cantor M.N."/>
            <person name="Hua S.X."/>
        </authorList>
    </citation>
    <scope>NUCLEOTIDE SEQUENCE [LARGE SCALE GENOMIC DNA]</scope>
    <source>
        <strain evidence="3">h7</strain>
    </source>
</reference>
<evidence type="ECO:0000259" key="1">
    <source>
        <dbReference type="SMART" id="SM00474"/>
    </source>
</evidence>
<dbReference type="Proteomes" id="UP000053424">
    <property type="component" value="Unassembled WGS sequence"/>
</dbReference>
<dbReference type="Pfam" id="PF01612">
    <property type="entry name" value="DNA_pol_A_exo1"/>
    <property type="match status" value="1"/>
</dbReference>
<dbReference type="AlphaFoldDB" id="A0A0C2XYE7"/>
<proteinExistence type="predicted"/>
<feature type="domain" description="3'-5' exonuclease" evidence="1">
    <location>
        <begin position="8"/>
        <end position="216"/>
    </location>
</feature>
<keyword evidence="3" id="KW-1185">Reference proteome</keyword>
<reference evidence="3" key="2">
    <citation type="submission" date="2015-01" db="EMBL/GenBank/DDBJ databases">
        <title>Evolutionary Origins and Diversification of the Mycorrhizal Mutualists.</title>
        <authorList>
            <consortium name="DOE Joint Genome Institute"/>
            <consortium name="Mycorrhizal Genomics Consortium"/>
            <person name="Kohler A."/>
            <person name="Kuo A."/>
            <person name="Nagy L.G."/>
            <person name="Floudas D."/>
            <person name="Copeland A."/>
            <person name="Barry K.W."/>
            <person name="Cichocki N."/>
            <person name="Veneault-Fourrey C."/>
            <person name="LaButti K."/>
            <person name="Lindquist E.A."/>
            <person name="Lipzen A."/>
            <person name="Lundell T."/>
            <person name="Morin E."/>
            <person name="Murat C."/>
            <person name="Riley R."/>
            <person name="Ohm R."/>
            <person name="Sun H."/>
            <person name="Tunlid A."/>
            <person name="Henrissat B."/>
            <person name="Grigoriev I.V."/>
            <person name="Hibbett D.S."/>
            <person name="Martin F."/>
        </authorList>
    </citation>
    <scope>NUCLEOTIDE SEQUENCE [LARGE SCALE GENOMIC DNA]</scope>
    <source>
        <strain evidence="3">h7</strain>
    </source>
</reference>
<organism evidence="2 3">
    <name type="scientific">Hebeloma cylindrosporum</name>
    <dbReference type="NCBI Taxonomy" id="76867"/>
    <lineage>
        <taxon>Eukaryota</taxon>
        <taxon>Fungi</taxon>
        <taxon>Dikarya</taxon>
        <taxon>Basidiomycota</taxon>
        <taxon>Agaricomycotina</taxon>
        <taxon>Agaricomycetes</taxon>
        <taxon>Agaricomycetidae</taxon>
        <taxon>Agaricales</taxon>
        <taxon>Agaricineae</taxon>
        <taxon>Hymenogastraceae</taxon>
        <taxon>Hebeloma</taxon>
    </lineage>
</organism>
<dbReference type="OrthoDB" id="26838at2759"/>
<dbReference type="SUPFAM" id="SSF53098">
    <property type="entry name" value="Ribonuclease H-like"/>
    <property type="match status" value="1"/>
</dbReference>
<name>A0A0C2XYE7_HEBCY</name>
<dbReference type="GO" id="GO:0008408">
    <property type="term" value="F:3'-5' exonuclease activity"/>
    <property type="evidence" value="ECO:0007669"/>
    <property type="project" value="InterPro"/>
</dbReference>
<sequence length="242" mass="27235">MAEQIDDYILCDDESSLADAITTIQGASLLVLDCEGQTLGNEGGALSLICLRALEPEISGTYLIDAISLSKEQLNPIFDRMQSSSVTKIMFDGRKDFSELYHGFGVYLRGVLDLQLADVESRRQRGEDQGKQISRLLALLPPREIFRKRHLYSAVQKLCGLQNCVGEHKIIKVPKTDPVSHSDWLIRPLSEQYLRYSSRDAYFITILYDHFIESGERGPRQRTYFVNMASSPSTSLTIALPL</sequence>
<dbReference type="PANTHER" id="PTHR46814:SF1">
    <property type="entry name" value="EGALITARIAN, ISOFORM B"/>
    <property type="match status" value="1"/>
</dbReference>
<dbReference type="Gene3D" id="3.30.420.10">
    <property type="entry name" value="Ribonuclease H-like superfamily/Ribonuclease H"/>
    <property type="match status" value="1"/>
</dbReference>
<dbReference type="SMART" id="SM00474">
    <property type="entry name" value="35EXOc"/>
    <property type="match status" value="1"/>
</dbReference>
<dbReference type="GO" id="GO:0003676">
    <property type="term" value="F:nucleic acid binding"/>
    <property type="evidence" value="ECO:0007669"/>
    <property type="project" value="InterPro"/>
</dbReference>
<dbReference type="GO" id="GO:0006139">
    <property type="term" value="P:nucleobase-containing compound metabolic process"/>
    <property type="evidence" value="ECO:0007669"/>
    <property type="project" value="InterPro"/>
</dbReference>
<dbReference type="InterPro" id="IPR002562">
    <property type="entry name" value="3'-5'_exonuclease_dom"/>
</dbReference>
<evidence type="ECO:0000313" key="3">
    <source>
        <dbReference type="Proteomes" id="UP000053424"/>
    </source>
</evidence>
<dbReference type="STRING" id="686832.A0A0C2XYE7"/>